<dbReference type="PROSITE" id="PS50055">
    <property type="entry name" value="TYR_PHOSPHATASE_PTP"/>
    <property type="match status" value="2"/>
</dbReference>
<feature type="domain" description="Tyrosine specific protein phosphatases" evidence="3">
    <location>
        <begin position="974"/>
        <end position="1046"/>
    </location>
</feature>
<evidence type="ECO:0000313" key="5">
    <source>
        <dbReference type="WBParaSite" id="SVE_1794600.1"/>
    </source>
</evidence>
<feature type="domain" description="Tyrosine-protein phosphatase" evidence="2">
    <location>
        <begin position="817"/>
        <end position="1055"/>
    </location>
</feature>
<reference evidence="4" key="1">
    <citation type="submission" date="2014-07" db="EMBL/GenBank/DDBJ databases">
        <authorList>
            <person name="Martin A.A"/>
            <person name="De Silva N."/>
        </authorList>
    </citation>
    <scope>NUCLEOTIDE SEQUENCE</scope>
</reference>
<dbReference type="Proteomes" id="UP000035680">
    <property type="component" value="Unassembled WGS sequence"/>
</dbReference>
<feature type="domain" description="Tyrosine-protein phosphatase" evidence="2">
    <location>
        <begin position="490"/>
        <end position="729"/>
    </location>
</feature>
<name>A0A0K0FZR6_STRVS</name>
<dbReference type="InterPro" id="IPR000242">
    <property type="entry name" value="PTP_cat"/>
</dbReference>
<dbReference type="InterPro" id="IPR003595">
    <property type="entry name" value="Tyr_Pase_cat"/>
</dbReference>
<proteinExistence type="predicted"/>
<evidence type="ECO:0000259" key="2">
    <source>
        <dbReference type="PROSITE" id="PS50055"/>
    </source>
</evidence>
<dbReference type="GO" id="GO:0004725">
    <property type="term" value="F:protein tyrosine phosphatase activity"/>
    <property type="evidence" value="ECO:0007669"/>
    <property type="project" value="InterPro"/>
</dbReference>
<dbReference type="SUPFAM" id="SSF52799">
    <property type="entry name" value="(Phosphotyrosine protein) phosphatases II"/>
    <property type="match status" value="2"/>
</dbReference>
<evidence type="ECO:0000256" key="1">
    <source>
        <dbReference type="SAM" id="Phobius"/>
    </source>
</evidence>
<keyword evidence="4" id="KW-1185">Reference proteome</keyword>
<dbReference type="STRING" id="75913.A0A0K0FZR6"/>
<protein>
    <submittedName>
        <fullName evidence="5">Protein kinase domain-containing protein</fullName>
    </submittedName>
</protein>
<dbReference type="WBParaSite" id="SVE_1794600.1">
    <property type="protein sequence ID" value="SVE_1794600.1"/>
    <property type="gene ID" value="SVE_1794600"/>
</dbReference>
<dbReference type="PANTHER" id="PTHR23219:SF18">
    <property type="entry name" value="TYROSINE-PROTEIN PHOSPHATASE DOMAIN-CONTAINING PROTEIN-RELATED"/>
    <property type="match status" value="1"/>
</dbReference>
<dbReference type="InterPro" id="IPR000387">
    <property type="entry name" value="Tyr_Pase_dom"/>
</dbReference>
<keyword evidence="1" id="KW-0472">Membrane</keyword>
<organism evidence="4 5">
    <name type="scientific">Strongyloides venezuelensis</name>
    <name type="common">Threadworm</name>
    <dbReference type="NCBI Taxonomy" id="75913"/>
    <lineage>
        <taxon>Eukaryota</taxon>
        <taxon>Metazoa</taxon>
        <taxon>Ecdysozoa</taxon>
        <taxon>Nematoda</taxon>
        <taxon>Chromadorea</taxon>
        <taxon>Rhabditida</taxon>
        <taxon>Tylenchina</taxon>
        <taxon>Panagrolaimomorpha</taxon>
        <taxon>Strongyloidoidea</taxon>
        <taxon>Strongyloididae</taxon>
        <taxon>Strongyloides</taxon>
    </lineage>
</organism>
<reference evidence="5" key="2">
    <citation type="submission" date="2015-08" db="UniProtKB">
        <authorList>
            <consortium name="WormBaseParasite"/>
        </authorList>
    </citation>
    <scope>IDENTIFICATION</scope>
</reference>
<evidence type="ECO:0000313" key="4">
    <source>
        <dbReference type="Proteomes" id="UP000035680"/>
    </source>
</evidence>
<dbReference type="PANTHER" id="PTHR23219">
    <property type="entry name" value="TYROSINE-PROTEIN PHOSPHATASE C15H7.3-RELATED"/>
    <property type="match status" value="1"/>
</dbReference>
<sequence>MIENDKIIEHHLSLKNEIILLKCPLESYKRTSSDSFSIENRLLDDGKIIHGDGKSYSWCIYTSKEIKNNLNTVKFGKLSTTINSIKKDYQWKVKFEYKTDSPHPNYMNLSMDNINNGKPTRCGTNLVVLNRDSSAEKISGFKGFNFYNNQSIYDFKLDSETNLNLACGAWKFRSKLPSIYLPEFISETDGNKIMTTNNNANIMVVKKDISDGNIIVSLKEMDSCKYECKYDHFHRSERITATRMIFNKNNTFEKTLSDFSIENYHFVMMAFGSIKFTYKCEDCIGNVKESELIVFFKPHDSDSTKFTKEYIGGSTNSQPECRLNNANLGYLIHMSIMDTVFDVTNLSASHGPDMKDFNITDKSIKYLKYPKVESYSCIYMTPAGKYSVDFGVKKATQIPRTPNPAKNRVIKENMHTNKILVLFMLLILFGILGVLVMKVLKLKKEKINAYLTERKIKTNYSNIWSWWHRMSGGKLKDNLKTITKESELPSKYNMSIEMNAIDESKITPDSFSIYNEFLVKSQKKFKSILAYDVYHSDTFNGIILSQPPYNEKLTEFWRMIFEESVNIIVPINFSDDGTSEESNLTYWPPKQEVYNGIIVEYVKTFYSTMKNITGLIYKLTRGKKTSTVIIYCIKGWKLYEIPKSLDDLIQLYDEISKLTPKNKTLLHSSYGCDSSIYYYTYFCAIVDTFFSNKNECNPTKIVKSIRKKRYGGKLSPLEYAYIFNAIAKYFISKKIILDVDGYDEFNKKYENYLHSKTKVDCKKIPSLRNFIYFINILDEIKMEEICNQVLDEYVLNVDILKDKCQKFMKALQYEKLMKDNVVFNKYPYLYCLDNHSVSGGNFNIYGTDVIGYINANEITYNSKDGSQRRIIMCQAPTSGTKYGVMDMFFEQDIDAVALLLNDNEVDEKVMPYLLTTAPQYYVNDFHMTILKVQNIKDMIKVIHYKIVKSGKDEINLKFFIYKDWSKKNIPNDILSFHSFFKNIIEEKENKNIVILCDSGVNRAGILGYLIYSIDNISENQTFNLIKNLGILRRHRYGIIPTPEQLLFVLKFIIIHYKDHIDNIDPNLCPNVVKVIQNYEKQREEQVIMVKKVKNKN</sequence>
<keyword evidence="1" id="KW-0812">Transmembrane</keyword>
<accession>A0A0K0FZR6</accession>
<dbReference type="PROSITE" id="PS50056">
    <property type="entry name" value="TYR_PHOSPHATASE_2"/>
    <property type="match status" value="1"/>
</dbReference>
<dbReference type="SMART" id="SM00404">
    <property type="entry name" value="PTPc_motif"/>
    <property type="match status" value="2"/>
</dbReference>
<dbReference type="Pfam" id="PF24486">
    <property type="entry name" value="DUF7583"/>
    <property type="match status" value="1"/>
</dbReference>
<dbReference type="Gene3D" id="3.90.190.10">
    <property type="entry name" value="Protein tyrosine phosphatase superfamily"/>
    <property type="match status" value="2"/>
</dbReference>
<dbReference type="AlphaFoldDB" id="A0A0K0FZR6"/>
<evidence type="ECO:0000259" key="3">
    <source>
        <dbReference type="PROSITE" id="PS50056"/>
    </source>
</evidence>
<keyword evidence="1" id="KW-1133">Transmembrane helix</keyword>
<dbReference type="SMART" id="SM00194">
    <property type="entry name" value="PTPc"/>
    <property type="match status" value="1"/>
</dbReference>
<dbReference type="InterPro" id="IPR056005">
    <property type="entry name" value="DUF7583"/>
</dbReference>
<feature type="transmembrane region" description="Helical" evidence="1">
    <location>
        <begin position="419"/>
        <end position="440"/>
    </location>
</feature>
<dbReference type="InterPro" id="IPR029021">
    <property type="entry name" value="Prot-tyrosine_phosphatase-like"/>
</dbReference>
<dbReference type="Pfam" id="PF00102">
    <property type="entry name" value="Y_phosphatase"/>
    <property type="match status" value="2"/>
</dbReference>